<dbReference type="Pfam" id="PF11976">
    <property type="entry name" value="Rad60-SLD"/>
    <property type="match status" value="1"/>
</dbReference>
<evidence type="ECO:0000313" key="4">
    <source>
        <dbReference type="Proteomes" id="UP000323000"/>
    </source>
</evidence>
<feature type="compositionally biased region" description="Basic residues" evidence="1">
    <location>
        <begin position="60"/>
        <end position="71"/>
    </location>
</feature>
<dbReference type="EMBL" id="VAHF01000008">
    <property type="protein sequence ID" value="TXG57298.1"/>
    <property type="molecule type" value="Genomic_DNA"/>
</dbReference>
<feature type="region of interest" description="Disordered" evidence="1">
    <location>
        <begin position="51"/>
        <end position="73"/>
    </location>
</feature>
<accession>A0A5C7HKD4</accession>
<dbReference type="Gene3D" id="3.10.20.90">
    <property type="entry name" value="Phosphatidylinositol 3-kinase Catalytic Subunit, Chain A, domain 1"/>
    <property type="match status" value="1"/>
</dbReference>
<evidence type="ECO:0000256" key="1">
    <source>
        <dbReference type="SAM" id="MobiDB-lite"/>
    </source>
</evidence>
<dbReference type="AlphaFoldDB" id="A0A5C7HKD4"/>
<organism evidence="3 4">
    <name type="scientific">Acer yangbiense</name>
    <dbReference type="NCBI Taxonomy" id="1000413"/>
    <lineage>
        <taxon>Eukaryota</taxon>
        <taxon>Viridiplantae</taxon>
        <taxon>Streptophyta</taxon>
        <taxon>Embryophyta</taxon>
        <taxon>Tracheophyta</taxon>
        <taxon>Spermatophyta</taxon>
        <taxon>Magnoliopsida</taxon>
        <taxon>eudicotyledons</taxon>
        <taxon>Gunneridae</taxon>
        <taxon>Pentapetalae</taxon>
        <taxon>rosids</taxon>
        <taxon>malvids</taxon>
        <taxon>Sapindales</taxon>
        <taxon>Sapindaceae</taxon>
        <taxon>Hippocastanoideae</taxon>
        <taxon>Acereae</taxon>
        <taxon>Acer</taxon>
    </lineage>
</organism>
<dbReference type="InterPro" id="IPR022617">
    <property type="entry name" value="Rad60/SUMO-like_dom"/>
</dbReference>
<dbReference type="PANTHER" id="PTHR47813">
    <property type="entry name" value="UBIQUITIN-LIKE SUPERFAMILY PROTEIN"/>
    <property type="match status" value="1"/>
</dbReference>
<protein>
    <recommendedName>
        <fullName evidence="2">Rad60/SUMO-like domain-containing protein</fullName>
    </recommendedName>
</protein>
<reference evidence="4" key="1">
    <citation type="journal article" date="2019" name="Gigascience">
        <title>De novo genome assembly of the endangered Acer yangbiense, a plant species with extremely small populations endemic to Yunnan Province, China.</title>
        <authorList>
            <person name="Yang J."/>
            <person name="Wariss H.M."/>
            <person name="Tao L."/>
            <person name="Zhang R."/>
            <person name="Yun Q."/>
            <person name="Hollingsworth P."/>
            <person name="Dao Z."/>
            <person name="Luo G."/>
            <person name="Guo H."/>
            <person name="Ma Y."/>
            <person name="Sun W."/>
        </authorList>
    </citation>
    <scope>NUCLEOTIDE SEQUENCE [LARGE SCALE GENOMIC DNA]</scope>
    <source>
        <strain evidence="4">cv. Malutang</strain>
    </source>
</reference>
<evidence type="ECO:0000259" key="2">
    <source>
        <dbReference type="Pfam" id="PF11976"/>
    </source>
</evidence>
<proteinExistence type="predicted"/>
<sequence>MSSISPVNGARDCVGKVPVRQDHREEDIEETEDLEPLFDYRRVQPHVICLNDDQSPALSPKRRKTSKTHVGKKVEGEKKEIAVVNCDDEEDWLPPPPKVLVGVLNQLDEDSTIKEMRLKKQELLSVVNSSAEDVLREMDESAKRKSGSSLQASLETSLAAVAEQPSKPACERAKIVIQVQDKDGTKQFRMYMDDKLERLFKMYADKVKLDLQNLVFTFDGDKIGPTATPGSLGMDDEDMIEVHEKKS</sequence>
<dbReference type="PANTHER" id="PTHR47813:SF2">
    <property type="entry name" value="UBIQUITIN-LIKE SUPERFAMILY PROTEIN"/>
    <property type="match status" value="1"/>
</dbReference>
<dbReference type="InterPro" id="IPR029071">
    <property type="entry name" value="Ubiquitin-like_domsf"/>
</dbReference>
<dbReference type="SUPFAM" id="SSF54236">
    <property type="entry name" value="Ubiquitin-like"/>
    <property type="match status" value="1"/>
</dbReference>
<dbReference type="CDD" id="cd01763">
    <property type="entry name" value="Ubl_SUMO_like"/>
    <property type="match status" value="1"/>
</dbReference>
<dbReference type="OrthoDB" id="442921at2759"/>
<gene>
    <name evidence="3" type="ORF">EZV62_018611</name>
</gene>
<comment type="caution">
    <text evidence="3">The sequence shown here is derived from an EMBL/GenBank/DDBJ whole genome shotgun (WGS) entry which is preliminary data.</text>
</comment>
<name>A0A5C7HKD4_9ROSI</name>
<keyword evidence="4" id="KW-1185">Reference proteome</keyword>
<feature type="region of interest" description="Disordered" evidence="1">
    <location>
        <begin position="1"/>
        <end position="31"/>
    </location>
</feature>
<dbReference type="Proteomes" id="UP000323000">
    <property type="component" value="Chromosome 8"/>
</dbReference>
<feature type="domain" description="Rad60/SUMO-like" evidence="2">
    <location>
        <begin position="174"/>
        <end position="242"/>
    </location>
</feature>
<evidence type="ECO:0000313" key="3">
    <source>
        <dbReference type="EMBL" id="TXG57298.1"/>
    </source>
</evidence>